<keyword evidence="2" id="KW-1185">Reference proteome</keyword>
<dbReference type="Proteomes" id="UP000588098">
    <property type="component" value="Unassembled WGS sequence"/>
</dbReference>
<sequence>MRCHELTGNRTKYKVISRAVAYRGLPQGALFFTGLPTLRHHPRTAGSVLRAPCSVLRAPCSVLRQRQCARGW</sequence>
<proteinExistence type="predicted"/>
<protein>
    <submittedName>
        <fullName evidence="1">Adenosylmethionine-8-amino-7-oxononanoate aminotransferase</fullName>
    </submittedName>
</protein>
<dbReference type="GO" id="GO:0008483">
    <property type="term" value="F:transaminase activity"/>
    <property type="evidence" value="ECO:0007669"/>
    <property type="project" value="UniProtKB-KW"/>
</dbReference>
<keyword evidence="1" id="KW-0808">Transferase</keyword>
<accession>A0A7W9Q9D2</accession>
<comment type="caution">
    <text evidence="1">The sequence shown here is derived from an EMBL/GenBank/DDBJ whole genome shotgun (WGS) entry which is preliminary data.</text>
</comment>
<dbReference type="EMBL" id="JACHJL010000006">
    <property type="protein sequence ID" value="MBB5936025.1"/>
    <property type="molecule type" value="Genomic_DNA"/>
</dbReference>
<dbReference type="AlphaFoldDB" id="A0A7W9Q9D2"/>
<keyword evidence="1" id="KW-0032">Aminotransferase</keyword>
<evidence type="ECO:0000313" key="1">
    <source>
        <dbReference type="EMBL" id="MBB5936025.1"/>
    </source>
</evidence>
<reference evidence="1 2" key="1">
    <citation type="submission" date="2020-08" db="EMBL/GenBank/DDBJ databases">
        <title>Genomic Encyclopedia of Type Strains, Phase III (KMG-III): the genomes of soil and plant-associated and newly described type strains.</title>
        <authorList>
            <person name="Whitman W."/>
        </authorList>
    </citation>
    <scope>NUCLEOTIDE SEQUENCE [LARGE SCALE GENOMIC DNA]</scope>
    <source>
        <strain evidence="1 2">CECT 8305</strain>
    </source>
</reference>
<name>A0A7W9Q9D2_9ACTN</name>
<organism evidence="1 2">
    <name type="scientific">Streptomyces zagrosensis</name>
    <dbReference type="NCBI Taxonomy" id="1042984"/>
    <lineage>
        <taxon>Bacteria</taxon>
        <taxon>Bacillati</taxon>
        <taxon>Actinomycetota</taxon>
        <taxon>Actinomycetes</taxon>
        <taxon>Kitasatosporales</taxon>
        <taxon>Streptomycetaceae</taxon>
        <taxon>Streptomyces</taxon>
    </lineage>
</organism>
<evidence type="ECO:0000313" key="2">
    <source>
        <dbReference type="Proteomes" id="UP000588098"/>
    </source>
</evidence>
<gene>
    <name evidence="1" type="ORF">FHS42_003094</name>
</gene>